<dbReference type="EMBL" id="LXQA011073436">
    <property type="protein sequence ID" value="MCI83706.1"/>
    <property type="molecule type" value="Genomic_DNA"/>
</dbReference>
<accession>A0A392V5Y0</accession>
<sequence length="58" mass="6612">MLTMSMRTSIVTLQKKAKPMAHGLEHLLYQGSSRNNEKMPALVLAARTFFRHLVKAKE</sequence>
<dbReference type="Proteomes" id="UP000265520">
    <property type="component" value="Unassembled WGS sequence"/>
</dbReference>
<evidence type="ECO:0000313" key="2">
    <source>
        <dbReference type="Proteomes" id="UP000265520"/>
    </source>
</evidence>
<organism evidence="1 2">
    <name type="scientific">Trifolium medium</name>
    <dbReference type="NCBI Taxonomy" id="97028"/>
    <lineage>
        <taxon>Eukaryota</taxon>
        <taxon>Viridiplantae</taxon>
        <taxon>Streptophyta</taxon>
        <taxon>Embryophyta</taxon>
        <taxon>Tracheophyta</taxon>
        <taxon>Spermatophyta</taxon>
        <taxon>Magnoliopsida</taxon>
        <taxon>eudicotyledons</taxon>
        <taxon>Gunneridae</taxon>
        <taxon>Pentapetalae</taxon>
        <taxon>rosids</taxon>
        <taxon>fabids</taxon>
        <taxon>Fabales</taxon>
        <taxon>Fabaceae</taxon>
        <taxon>Papilionoideae</taxon>
        <taxon>50 kb inversion clade</taxon>
        <taxon>NPAAA clade</taxon>
        <taxon>Hologalegina</taxon>
        <taxon>IRL clade</taxon>
        <taxon>Trifolieae</taxon>
        <taxon>Trifolium</taxon>
    </lineage>
</organism>
<name>A0A392V5Y0_9FABA</name>
<proteinExistence type="predicted"/>
<evidence type="ECO:0000313" key="1">
    <source>
        <dbReference type="EMBL" id="MCI83706.1"/>
    </source>
</evidence>
<feature type="non-terminal residue" evidence="1">
    <location>
        <position position="58"/>
    </location>
</feature>
<protein>
    <submittedName>
        <fullName evidence="1">Uncharacterized protein</fullName>
    </submittedName>
</protein>
<reference evidence="1 2" key="1">
    <citation type="journal article" date="2018" name="Front. Plant Sci.">
        <title>Red Clover (Trifolium pratense) and Zigzag Clover (T. medium) - A Picture of Genomic Similarities and Differences.</title>
        <authorList>
            <person name="Dluhosova J."/>
            <person name="Istvanek J."/>
            <person name="Nedelnik J."/>
            <person name="Repkova J."/>
        </authorList>
    </citation>
    <scope>NUCLEOTIDE SEQUENCE [LARGE SCALE GENOMIC DNA]</scope>
    <source>
        <strain evidence="2">cv. 10/8</strain>
        <tissue evidence="1">Leaf</tissue>
    </source>
</reference>
<comment type="caution">
    <text evidence="1">The sequence shown here is derived from an EMBL/GenBank/DDBJ whole genome shotgun (WGS) entry which is preliminary data.</text>
</comment>
<dbReference type="AlphaFoldDB" id="A0A392V5Y0"/>
<keyword evidence="2" id="KW-1185">Reference proteome</keyword>